<dbReference type="SUPFAM" id="SSF46955">
    <property type="entry name" value="Putative DNA-binding domain"/>
    <property type="match status" value="1"/>
</dbReference>
<dbReference type="Pfam" id="PF13411">
    <property type="entry name" value="MerR_1"/>
    <property type="match status" value="1"/>
</dbReference>
<gene>
    <name evidence="3" type="ORF">KGF86_10965</name>
</gene>
<comment type="caution">
    <text evidence="3">The sequence shown here is derived from an EMBL/GenBank/DDBJ whole genome shotgun (WGS) entry which is preliminary data.</text>
</comment>
<dbReference type="Proteomes" id="UP000681870">
    <property type="component" value="Unassembled WGS sequence"/>
</dbReference>
<dbReference type="InterPro" id="IPR011256">
    <property type="entry name" value="Reg_factor_effector_dom_sf"/>
</dbReference>
<dbReference type="InterPro" id="IPR009061">
    <property type="entry name" value="DNA-bd_dom_put_sf"/>
</dbReference>
<proteinExistence type="predicted"/>
<dbReference type="SUPFAM" id="SSF55136">
    <property type="entry name" value="Probable bacterial effector-binding domain"/>
    <property type="match status" value="1"/>
</dbReference>
<dbReference type="RefSeq" id="WP_211741898.1">
    <property type="nucleotide sequence ID" value="NZ_JAGXBY010000003.1"/>
</dbReference>
<dbReference type="PROSITE" id="PS50937">
    <property type="entry name" value="HTH_MERR_2"/>
    <property type="match status" value="1"/>
</dbReference>
<accession>A0ABS5MF54</accession>
<organism evidence="3 4">
    <name type="scientific">Ornithinibacillus massiliensis</name>
    <dbReference type="NCBI Taxonomy" id="1944633"/>
    <lineage>
        <taxon>Bacteria</taxon>
        <taxon>Bacillati</taxon>
        <taxon>Bacillota</taxon>
        <taxon>Bacilli</taxon>
        <taxon>Bacillales</taxon>
        <taxon>Bacillaceae</taxon>
        <taxon>Ornithinibacillus</taxon>
    </lineage>
</organism>
<evidence type="ECO:0000313" key="3">
    <source>
        <dbReference type="EMBL" id="MBS3680737.1"/>
    </source>
</evidence>
<evidence type="ECO:0000313" key="4">
    <source>
        <dbReference type="Proteomes" id="UP000681870"/>
    </source>
</evidence>
<keyword evidence="1" id="KW-0238">DNA-binding</keyword>
<dbReference type="InterPro" id="IPR000551">
    <property type="entry name" value="MerR-type_HTH_dom"/>
</dbReference>
<dbReference type="InterPro" id="IPR047057">
    <property type="entry name" value="MerR_fam"/>
</dbReference>
<reference evidence="3 4" key="1">
    <citation type="submission" date="2021-05" db="EMBL/GenBank/DDBJ databases">
        <title>Ornithinibacillus massiliensis sp. nov.</title>
        <authorList>
            <person name="Iwaza R."/>
            <person name="Lagier J.-C."/>
            <person name="Raoult D."/>
        </authorList>
    </citation>
    <scope>NUCLEOTIDE SEQUENCE [LARGE SCALE GENOMIC DNA]</scope>
    <source>
        <strain evidence="3 4">Marseille-P3601</strain>
    </source>
</reference>
<dbReference type="PANTHER" id="PTHR30204">
    <property type="entry name" value="REDOX-CYCLING DRUG-SENSING TRANSCRIPTIONAL ACTIVATOR SOXR"/>
    <property type="match status" value="1"/>
</dbReference>
<dbReference type="EMBL" id="JAGXBY010000003">
    <property type="protein sequence ID" value="MBS3680737.1"/>
    <property type="molecule type" value="Genomic_DNA"/>
</dbReference>
<dbReference type="CDD" id="cd04782">
    <property type="entry name" value="HTH_BltR"/>
    <property type="match status" value="1"/>
</dbReference>
<evidence type="ECO:0000256" key="1">
    <source>
        <dbReference type="ARBA" id="ARBA00023125"/>
    </source>
</evidence>
<dbReference type="Gene3D" id="3.20.80.10">
    <property type="entry name" value="Regulatory factor, effector binding domain"/>
    <property type="match status" value="1"/>
</dbReference>
<protein>
    <submittedName>
        <fullName evidence="3">MerR family transcriptional regulator</fullName>
    </submittedName>
</protein>
<feature type="domain" description="HTH merR-type" evidence="2">
    <location>
        <begin position="8"/>
        <end position="77"/>
    </location>
</feature>
<evidence type="ECO:0000259" key="2">
    <source>
        <dbReference type="PROSITE" id="PS50937"/>
    </source>
</evidence>
<dbReference type="Gene3D" id="1.10.1660.10">
    <property type="match status" value="1"/>
</dbReference>
<name>A0ABS5MF54_9BACI</name>
<sequence length="272" mass="31980">MQINPQIHLTTGQFAKLMNVNKDTLFYYDKIGIFSPEIVTSNGYRYYSVYQSDVLNVILTLKELDMPLKDIKKYLDKRSPEKLIHLMEKEEQVLNTKIKQLEVMKKIVAEKIAITKNALSVNTSEITMEYREKDQFIVVTDTKPLTNEKSLYDSIQRHNTYLEENNILSSTEGWMIRVEKVLNGDAVQYDYLYTKVEEATYANQKMERGHYLVAYHAEGYATIEQTYKRLVDYAKEYNLMLIDYFYEDILLDELSVEGFEKYLIKLSVPIKS</sequence>
<dbReference type="PANTHER" id="PTHR30204:SF85">
    <property type="entry name" value="MULTIDRUG-EFFLUX TRANSPORTER 2 REGULATOR"/>
    <property type="match status" value="1"/>
</dbReference>
<keyword evidence="4" id="KW-1185">Reference proteome</keyword>
<dbReference type="SMART" id="SM00422">
    <property type="entry name" value="HTH_MERR"/>
    <property type="match status" value="1"/>
</dbReference>